<dbReference type="AlphaFoldDB" id="A0A5A7PC84"/>
<feature type="transmembrane region" description="Helical" evidence="2">
    <location>
        <begin position="12"/>
        <end position="31"/>
    </location>
</feature>
<protein>
    <submittedName>
        <fullName evidence="3">Translocase inner membrane subunit 44-2</fullName>
    </submittedName>
</protein>
<keyword evidence="2" id="KW-1133">Transmembrane helix</keyword>
<evidence type="ECO:0000256" key="1">
    <source>
        <dbReference type="SAM" id="MobiDB-lite"/>
    </source>
</evidence>
<sequence length="101" mass="11123">MEIEKETHRNSSSIILSLCFFLVKMIAKTLLIRRKKTNHRTFANQNSYTNKRMSHAPSVDAQKITADATVPVAGGASHGAGGLGLEMRRCPPQRQLASSSR</sequence>
<name>A0A5A7PC84_STRAF</name>
<gene>
    <name evidence="3" type="ORF">STAS_06060</name>
</gene>
<organism evidence="3 4">
    <name type="scientific">Striga asiatica</name>
    <name type="common">Asiatic witchweed</name>
    <name type="synonym">Buchnera asiatica</name>
    <dbReference type="NCBI Taxonomy" id="4170"/>
    <lineage>
        <taxon>Eukaryota</taxon>
        <taxon>Viridiplantae</taxon>
        <taxon>Streptophyta</taxon>
        <taxon>Embryophyta</taxon>
        <taxon>Tracheophyta</taxon>
        <taxon>Spermatophyta</taxon>
        <taxon>Magnoliopsida</taxon>
        <taxon>eudicotyledons</taxon>
        <taxon>Gunneridae</taxon>
        <taxon>Pentapetalae</taxon>
        <taxon>asterids</taxon>
        <taxon>lamiids</taxon>
        <taxon>Lamiales</taxon>
        <taxon>Orobanchaceae</taxon>
        <taxon>Buchnereae</taxon>
        <taxon>Striga</taxon>
    </lineage>
</organism>
<evidence type="ECO:0000313" key="3">
    <source>
        <dbReference type="EMBL" id="GER30136.1"/>
    </source>
</evidence>
<evidence type="ECO:0000313" key="4">
    <source>
        <dbReference type="Proteomes" id="UP000325081"/>
    </source>
</evidence>
<feature type="region of interest" description="Disordered" evidence="1">
    <location>
        <begin position="79"/>
        <end position="101"/>
    </location>
</feature>
<evidence type="ECO:0000256" key="2">
    <source>
        <dbReference type="SAM" id="Phobius"/>
    </source>
</evidence>
<accession>A0A5A7PC84</accession>
<proteinExistence type="predicted"/>
<keyword evidence="4" id="KW-1185">Reference proteome</keyword>
<dbReference type="EMBL" id="BKCP01004306">
    <property type="protein sequence ID" value="GER30136.1"/>
    <property type="molecule type" value="Genomic_DNA"/>
</dbReference>
<dbReference type="Proteomes" id="UP000325081">
    <property type="component" value="Unassembled WGS sequence"/>
</dbReference>
<keyword evidence="2" id="KW-0812">Transmembrane</keyword>
<reference evidence="4" key="1">
    <citation type="journal article" date="2019" name="Curr. Biol.">
        <title>Genome Sequence of Striga asiatica Provides Insight into the Evolution of Plant Parasitism.</title>
        <authorList>
            <person name="Yoshida S."/>
            <person name="Kim S."/>
            <person name="Wafula E.K."/>
            <person name="Tanskanen J."/>
            <person name="Kim Y.M."/>
            <person name="Honaas L."/>
            <person name="Yang Z."/>
            <person name="Spallek T."/>
            <person name="Conn C.E."/>
            <person name="Ichihashi Y."/>
            <person name="Cheong K."/>
            <person name="Cui S."/>
            <person name="Der J.P."/>
            <person name="Gundlach H."/>
            <person name="Jiao Y."/>
            <person name="Hori C."/>
            <person name="Ishida J.K."/>
            <person name="Kasahara H."/>
            <person name="Kiba T."/>
            <person name="Kim M.S."/>
            <person name="Koo N."/>
            <person name="Laohavisit A."/>
            <person name="Lee Y.H."/>
            <person name="Lumba S."/>
            <person name="McCourt P."/>
            <person name="Mortimer J.C."/>
            <person name="Mutuku J.M."/>
            <person name="Nomura T."/>
            <person name="Sasaki-Sekimoto Y."/>
            <person name="Seto Y."/>
            <person name="Wang Y."/>
            <person name="Wakatake T."/>
            <person name="Sakakibara H."/>
            <person name="Demura T."/>
            <person name="Yamaguchi S."/>
            <person name="Yoneyama K."/>
            <person name="Manabe R.I."/>
            <person name="Nelson D.C."/>
            <person name="Schulman A.H."/>
            <person name="Timko M.P."/>
            <person name="dePamphilis C.W."/>
            <person name="Choi D."/>
            <person name="Shirasu K."/>
        </authorList>
    </citation>
    <scope>NUCLEOTIDE SEQUENCE [LARGE SCALE GENOMIC DNA]</scope>
    <source>
        <strain evidence="4">cv. UVA1</strain>
    </source>
</reference>
<comment type="caution">
    <text evidence="3">The sequence shown here is derived from an EMBL/GenBank/DDBJ whole genome shotgun (WGS) entry which is preliminary data.</text>
</comment>
<keyword evidence="2" id="KW-0472">Membrane</keyword>